<gene>
    <name evidence="1" type="ORF">MB901379_03885</name>
</gene>
<evidence type="ECO:0000313" key="1">
    <source>
        <dbReference type="EMBL" id="VDM90289.1"/>
    </source>
</evidence>
<evidence type="ECO:0000313" key="2">
    <source>
        <dbReference type="Proteomes" id="UP000269998"/>
    </source>
</evidence>
<organism evidence="1 2">
    <name type="scientific">Mycobacterium basiliense</name>
    <dbReference type="NCBI Taxonomy" id="2094119"/>
    <lineage>
        <taxon>Bacteria</taxon>
        <taxon>Bacillati</taxon>
        <taxon>Actinomycetota</taxon>
        <taxon>Actinomycetes</taxon>
        <taxon>Mycobacteriales</taxon>
        <taxon>Mycobacteriaceae</taxon>
        <taxon>Mycobacterium</taxon>
    </lineage>
</organism>
<accession>A0A3S4CE84</accession>
<proteinExistence type="predicted"/>
<dbReference type="OrthoDB" id="4736512at2"/>
<dbReference type="Proteomes" id="UP000269998">
    <property type="component" value="Chromosome"/>
</dbReference>
<name>A0A3S4CE84_9MYCO</name>
<dbReference type="RefSeq" id="WP_158017994.1">
    <property type="nucleotide sequence ID" value="NZ_CBCSKE010000037.1"/>
</dbReference>
<dbReference type="EMBL" id="LR130759">
    <property type="protein sequence ID" value="VDM90289.1"/>
    <property type="molecule type" value="Genomic_DNA"/>
</dbReference>
<keyword evidence="2" id="KW-1185">Reference proteome</keyword>
<reference evidence="2" key="1">
    <citation type="submission" date="2018-02" db="EMBL/GenBank/DDBJ databases">
        <authorList>
            <person name="Seth-Smith MB H."/>
            <person name="Seth-Smith H."/>
        </authorList>
    </citation>
    <scope>NUCLEOTIDE SEQUENCE [LARGE SCALE GENOMIC DNA]</scope>
</reference>
<sequence>MTGQIGSQYPQPDPRGWLVFESLPPDLQRAEDATQHADYHRTGGHGVQLLYERDTCTWYFERTATDTERTLLEHLGYALPDDLTTRVSYASETLRCRTWPQLEETTP</sequence>
<protein>
    <submittedName>
        <fullName evidence="1">Uncharacterized protein</fullName>
    </submittedName>
</protein>
<dbReference type="AlphaFoldDB" id="A0A3S4CE84"/>
<dbReference type="KEGG" id="mbai:MB901379_03885"/>